<proteinExistence type="predicted"/>
<dbReference type="AlphaFoldDB" id="A0A7Y0F1J1"/>
<protein>
    <submittedName>
        <fullName evidence="4">Glycosyl hydrolase family 65, N-terminal domain-containing protein</fullName>
    </submittedName>
</protein>
<dbReference type="PANTHER" id="PTHR31084">
    <property type="entry name" value="ALPHA-L-FUCOSIDASE 2"/>
    <property type="match status" value="1"/>
</dbReference>
<reference evidence="4 5" key="1">
    <citation type="submission" date="2020-02" db="EMBL/GenBank/DDBJ databases">
        <title>Characterization of phylogenetic diversity of novel bifidobacterial species isolated in Czech ZOOs.</title>
        <authorList>
            <person name="Lugli G.A."/>
            <person name="Vera N.B."/>
            <person name="Ventura M."/>
        </authorList>
    </citation>
    <scope>NUCLEOTIDE SEQUENCE [LARGE SCALE GENOMIC DNA]</scope>
    <source>
        <strain evidence="4 5">DSM 109958</strain>
    </source>
</reference>
<dbReference type="InterPro" id="IPR054363">
    <property type="entry name" value="GH95_cat"/>
</dbReference>
<dbReference type="EMBL" id="JAAIIH010000004">
    <property type="protein sequence ID" value="NMN00329.1"/>
    <property type="molecule type" value="Genomic_DNA"/>
</dbReference>
<dbReference type="Pfam" id="PF21307">
    <property type="entry name" value="Glyco_hydro_95_C"/>
    <property type="match status" value="1"/>
</dbReference>
<dbReference type="InterPro" id="IPR012341">
    <property type="entry name" value="6hp_glycosidase-like_sf"/>
</dbReference>
<dbReference type="InterPro" id="IPR049053">
    <property type="entry name" value="AFCA-like_C"/>
</dbReference>
<organism evidence="4 5">
    <name type="scientific">Bifidobacterium moraviense</name>
    <dbReference type="NCBI Taxonomy" id="2675323"/>
    <lineage>
        <taxon>Bacteria</taxon>
        <taxon>Bacillati</taxon>
        <taxon>Actinomycetota</taxon>
        <taxon>Actinomycetes</taxon>
        <taxon>Bifidobacteriales</taxon>
        <taxon>Bifidobacteriaceae</taxon>
        <taxon>Bifidobacterium</taxon>
    </lineage>
</organism>
<feature type="domain" description="Glycosyl hydrolase family 95 catalytic" evidence="3">
    <location>
        <begin position="273"/>
        <end position="697"/>
    </location>
</feature>
<keyword evidence="4" id="KW-0378">Hydrolase</keyword>
<accession>A0A7Y0F1J1</accession>
<sequence>MTHRLSFSAPARDWTEALPIGNGFMGAMVFGGTRRERLQVNEDSVWSGGPRDRLNPDAHRAYEQVRALLRQGDVAAAQELAAMGMFSPVPDARHYETLGDVFVNVVPAGGDGTENVHVANYRRTLDLDAAMHRVTFDDVDGTHERRCFASYPDMTMVHVIDEPSPANIRVTVERRSHEKKTNVIWHCDGIDRPDDATVRLYGTNGSHDGITYVLAVRVVGADDGCRVRAMGRTIAVDGTRRAVVLVTARTTFRSEDPMRWCLDTLDAAEAAGVEELERRHRKDMEDFARRDRATLRLGSPDPALDAMDTPDRLARLRKGKSDPGLIELHCALARYLLIASSREGSLPANLQGIWCEDFDSPWGAKYTININTEMNYWFAEAMGFGDLHMPLLEHIRRMRPHGERVAREMYGLRGFVCHHNTDIWGDCAPVDAYMPATLWPMGAAWLCLHLVDHYRYSRDAAFARDCLPTVASAVRFLVDVMERDDEGHWALPVSLSPENTYRTPDGGSGNLCAGTAMDVQIARELFRGYLELVDAVGADGLGNDDNGSTDDTGLAALVRDRIDALTPIRIGSTGRLLEWDREYAETEPGHRHFSPLFAVYPAAQIRPDSTPKLADAALALLRHRIEHGSGGEGWSRAWSAMLFARLGRAEEAWEGVVRLLTDSAFDNLFNADKLGRPGTPFQIDGNFGGLAAVLELLVHDYGDEVALLPALPEALEDGALTGLRLRAGCALDMTWSHGALVSCAVTGLRDGEVTLIMPGGGHVPVRFGAGRRIGVVS</sequence>
<evidence type="ECO:0000259" key="3">
    <source>
        <dbReference type="Pfam" id="PF22124"/>
    </source>
</evidence>
<comment type="caution">
    <text evidence="4">The sequence shown here is derived from an EMBL/GenBank/DDBJ whole genome shotgun (WGS) entry which is preliminary data.</text>
</comment>
<evidence type="ECO:0000313" key="4">
    <source>
        <dbReference type="EMBL" id="NMN00329.1"/>
    </source>
</evidence>
<dbReference type="InterPro" id="IPR027414">
    <property type="entry name" value="GH95_N_dom"/>
</dbReference>
<dbReference type="Proteomes" id="UP000588277">
    <property type="component" value="Unassembled WGS sequence"/>
</dbReference>
<name>A0A7Y0F1J1_9BIFI</name>
<dbReference type="GO" id="GO:0004560">
    <property type="term" value="F:alpha-L-fucosidase activity"/>
    <property type="evidence" value="ECO:0007669"/>
    <property type="project" value="InterPro"/>
</dbReference>
<evidence type="ECO:0000259" key="1">
    <source>
        <dbReference type="Pfam" id="PF14498"/>
    </source>
</evidence>
<evidence type="ECO:0000259" key="2">
    <source>
        <dbReference type="Pfam" id="PF21307"/>
    </source>
</evidence>
<dbReference type="SUPFAM" id="SSF48208">
    <property type="entry name" value="Six-hairpin glycosidases"/>
    <property type="match status" value="1"/>
</dbReference>
<feature type="domain" description="Glycosyl hydrolase family 95 N-terminal" evidence="1">
    <location>
        <begin position="5"/>
        <end position="254"/>
    </location>
</feature>
<dbReference type="PANTHER" id="PTHR31084:SF18">
    <property type="entry name" value="GLYCOSYL HYDROLASE FAMILY 95 N-TERMINAL DOMAIN-CONTAINING PROTEIN"/>
    <property type="match status" value="1"/>
</dbReference>
<keyword evidence="5" id="KW-1185">Reference proteome</keyword>
<dbReference type="Gene3D" id="1.50.10.10">
    <property type="match status" value="1"/>
</dbReference>
<evidence type="ECO:0000313" key="5">
    <source>
        <dbReference type="Proteomes" id="UP000588277"/>
    </source>
</evidence>
<feature type="domain" description="Alpha fucosidase A-like C-terminal" evidence="2">
    <location>
        <begin position="703"/>
        <end position="757"/>
    </location>
</feature>
<dbReference type="InterPro" id="IPR016518">
    <property type="entry name" value="Alpha-L-fucosidase"/>
</dbReference>
<dbReference type="Pfam" id="PF22124">
    <property type="entry name" value="Glyco_hydro_95_cat"/>
    <property type="match status" value="1"/>
</dbReference>
<gene>
    <name evidence="4" type="ORF">G1C96_0907</name>
</gene>
<dbReference type="PIRSF" id="PIRSF007663">
    <property type="entry name" value="UCP007663"/>
    <property type="match status" value="1"/>
</dbReference>
<dbReference type="GO" id="GO:0005975">
    <property type="term" value="P:carbohydrate metabolic process"/>
    <property type="evidence" value="ECO:0007669"/>
    <property type="project" value="InterPro"/>
</dbReference>
<dbReference type="InterPro" id="IPR008928">
    <property type="entry name" value="6-hairpin_glycosidase_sf"/>
</dbReference>
<dbReference type="Pfam" id="PF14498">
    <property type="entry name" value="Glyco_hyd_65N_2"/>
    <property type="match status" value="1"/>
</dbReference>
<dbReference type="RefSeq" id="WP_169275483.1">
    <property type="nucleotide sequence ID" value="NZ_JAAIIH010000004.1"/>
</dbReference>